<dbReference type="GO" id="GO:0046103">
    <property type="term" value="P:inosine biosynthetic process"/>
    <property type="evidence" value="ECO:0007669"/>
    <property type="project" value="TreeGrafter"/>
</dbReference>
<evidence type="ECO:0000313" key="9">
    <source>
        <dbReference type="Proteomes" id="UP000751190"/>
    </source>
</evidence>
<keyword evidence="6" id="KW-0862">Zinc</keyword>
<dbReference type="Gene3D" id="3.20.20.140">
    <property type="entry name" value="Metal-dependent hydrolases"/>
    <property type="match status" value="1"/>
</dbReference>
<evidence type="ECO:0000256" key="3">
    <source>
        <dbReference type="ARBA" id="ARBA00012784"/>
    </source>
</evidence>
<dbReference type="OrthoDB" id="272271at2759"/>
<dbReference type="GO" id="GO:0004000">
    <property type="term" value="F:adenosine deaminase activity"/>
    <property type="evidence" value="ECO:0007669"/>
    <property type="project" value="UniProtKB-ARBA"/>
</dbReference>
<dbReference type="PANTHER" id="PTHR11409:SF43">
    <property type="entry name" value="ADENOSINE DEAMINASE"/>
    <property type="match status" value="1"/>
</dbReference>
<accession>A0A8J5XHA4</accession>
<dbReference type="GO" id="GO:0006154">
    <property type="term" value="P:adenosine catabolic process"/>
    <property type="evidence" value="ECO:0007669"/>
    <property type="project" value="TreeGrafter"/>
</dbReference>
<evidence type="ECO:0000256" key="4">
    <source>
        <dbReference type="ARBA" id="ARBA00022723"/>
    </source>
</evidence>
<dbReference type="InterPro" id="IPR001365">
    <property type="entry name" value="A_deaminase_dom"/>
</dbReference>
<evidence type="ECO:0000259" key="7">
    <source>
        <dbReference type="Pfam" id="PF00962"/>
    </source>
</evidence>
<evidence type="ECO:0000256" key="6">
    <source>
        <dbReference type="ARBA" id="ARBA00022833"/>
    </source>
</evidence>
<dbReference type="EMBL" id="JAGTXO010000013">
    <property type="protein sequence ID" value="KAG8464189.1"/>
    <property type="molecule type" value="Genomic_DNA"/>
</dbReference>
<dbReference type="Pfam" id="PF00962">
    <property type="entry name" value="A_deaminase"/>
    <property type="match status" value="1"/>
</dbReference>
<dbReference type="PANTHER" id="PTHR11409">
    <property type="entry name" value="ADENOSINE DEAMINASE"/>
    <property type="match status" value="1"/>
</dbReference>
<dbReference type="Proteomes" id="UP000751190">
    <property type="component" value="Unassembled WGS sequence"/>
</dbReference>
<dbReference type="InterPro" id="IPR006330">
    <property type="entry name" value="Ado/ade_deaminase"/>
</dbReference>
<evidence type="ECO:0000256" key="1">
    <source>
        <dbReference type="ARBA" id="ARBA00001947"/>
    </source>
</evidence>
<organism evidence="8 9">
    <name type="scientific">Diacronema lutheri</name>
    <name type="common">Unicellular marine alga</name>
    <name type="synonym">Monochrysis lutheri</name>
    <dbReference type="NCBI Taxonomy" id="2081491"/>
    <lineage>
        <taxon>Eukaryota</taxon>
        <taxon>Haptista</taxon>
        <taxon>Haptophyta</taxon>
        <taxon>Pavlovophyceae</taxon>
        <taxon>Pavlovales</taxon>
        <taxon>Pavlovaceae</taxon>
        <taxon>Diacronema</taxon>
    </lineage>
</organism>
<evidence type="ECO:0000256" key="2">
    <source>
        <dbReference type="ARBA" id="ARBA00006676"/>
    </source>
</evidence>
<gene>
    <name evidence="8" type="ORF">KFE25_003252</name>
</gene>
<evidence type="ECO:0000256" key="5">
    <source>
        <dbReference type="ARBA" id="ARBA00022801"/>
    </source>
</evidence>
<keyword evidence="9" id="KW-1185">Reference proteome</keyword>
<comment type="similarity">
    <text evidence="2">Belongs to the metallo-dependent hydrolases superfamily. Adenosine and AMP deaminases family.</text>
</comment>
<feature type="domain" description="Adenosine deaminase" evidence="7">
    <location>
        <begin position="270"/>
        <end position="436"/>
    </location>
</feature>
<keyword evidence="4" id="KW-0479">Metal-binding</keyword>
<reference evidence="8" key="1">
    <citation type="submission" date="2021-05" db="EMBL/GenBank/DDBJ databases">
        <title>The genome of the haptophyte Pavlova lutheri (Diacronema luteri, Pavlovales) - a model for lipid biosynthesis in eukaryotic algae.</title>
        <authorList>
            <person name="Hulatt C.J."/>
            <person name="Posewitz M.C."/>
        </authorList>
    </citation>
    <scope>NUCLEOTIDE SEQUENCE</scope>
    <source>
        <strain evidence="8">NIVA-4/92</strain>
    </source>
</reference>
<name>A0A8J5XHA4_DIALT</name>
<dbReference type="GO" id="GO:0043103">
    <property type="term" value="P:hypoxanthine salvage"/>
    <property type="evidence" value="ECO:0007669"/>
    <property type="project" value="TreeGrafter"/>
</dbReference>
<comment type="caution">
    <text evidence="8">The sequence shown here is derived from an EMBL/GenBank/DDBJ whole genome shotgun (WGS) entry which is preliminary data.</text>
</comment>
<sequence length="454" mass="47560">MAQSEEARRAMRIACPADEGAFLRDYAATARLRALPKAQLHMHGDAILRPRRICDALAAFNASPEPRLARARAELGAEAAAGSVRAQHLLPLLDRPTLAMPGPLWTPDGRVATCTLRQFDDACPIAGATGWNDDGELWHGMGGSRDMALVVSIAGASARSAEAWAEASEDAVREGIRWVEYAVGGPADDAAGAVRIRAEAWTEWRDGLLALRQHALDAVPEVGIALVVCPSTPSGAYAAAFAAHLRAEPDGRLREAVRGVGQVGASDPAERVEAYAIFRAAGLVAVNVHAGEWTVARPALVAQSRASVRSAVEVAGARRIGHGIIAAGDAELCALLRERNVCLEVCLLSNRALDNCPLGLAHHPLPALLAAGVPCCLATDNAYKLAAPNAMGLVREYQCAAELLGLDARSLAALAAASFEHSLAPAHVKARALADIGAWLNREERAAAGLAAVE</sequence>
<dbReference type="EC" id="3.5.4.4" evidence="3"/>
<dbReference type="GO" id="GO:0005829">
    <property type="term" value="C:cytosol"/>
    <property type="evidence" value="ECO:0007669"/>
    <property type="project" value="TreeGrafter"/>
</dbReference>
<dbReference type="InterPro" id="IPR032466">
    <property type="entry name" value="Metal_Hydrolase"/>
</dbReference>
<dbReference type="GO" id="GO:0046872">
    <property type="term" value="F:metal ion binding"/>
    <property type="evidence" value="ECO:0007669"/>
    <property type="project" value="UniProtKB-KW"/>
</dbReference>
<keyword evidence="5" id="KW-0378">Hydrolase</keyword>
<comment type="cofactor">
    <cofactor evidence="1">
        <name>Zn(2+)</name>
        <dbReference type="ChEBI" id="CHEBI:29105"/>
    </cofactor>
</comment>
<proteinExistence type="inferred from homology"/>
<dbReference type="AlphaFoldDB" id="A0A8J5XHA4"/>
<dbReference type="SUPFAM" id="SSF51556">
    <property type="entry name" value="Metallo-dependent hydrolases"/>
    <property type="match status" value="1"/>
</dbReference>
<protein>
    <recommendedName>
        <fullName evidence="3">adenosine deaminase</fullName>
        <ecNumber evidence="3">3.5.4.4</ecNumber>
    </recommendedName>
</protein>
<evidence type="ECO:0000313" key="8">
    <source>
        <dbReference type="EMBL" id="KAG8464189.1"/>
    </source>
</evidence>